<name>A0A5P1E0P8_ASPOF</name>
<dbReference type="Gramene" id="ONK55979">
    <property type="protein sequence ID" value="ONK55979"/>
    <property type="gene ID" value="A4U43_C10F2900"/>
</dbReference>
<protein>
    <recommendedName>
        <fullName evidence="1">Late embryogenesis abundant protein LEA-2 subgroup domain-containing protein</fullName>
    </recommendedName>
</protein>
<feature type="domain" description="Late embryogenesis abundant protein LEA-2 subgroup" evidence="1">
    <location>
        <begin position="19"/>
        <end position="125"/>
    </location>
</feature>
<accession>A0A5P1E0P8</accession>
<evidence type="ECO:0000259" key="1">
    <source>
        <dbReference type="Pfam" id="PF03168"/>
    </source>
</evidence>
<evidence type="ECO:0000313" key="2">
    <source>
        <dbReference type="EMBL" id="ONK55979.1"/>
    </source>
</evidence>
<gene>
    <name evidence="2" type="ORF">A4U43_C10F2900</name>
</gene>
<dbReference type="EMBL" id="CM007390">
    <property type="protein sequence ID" value="ONK55979.1"/>
    <property type="molecule type" value="Genomic_DNA"/>
</dbReference>
<reference evidence="3" key="1">
    <citation type="journal article" date="2017" name="Nat. Commun.">
        <title>The asparagus genome sheds light on the origin and evolution of a young Y chromosome.</title>
        <authorList>
            <person name="Harkess A."/>
            <person name="Zhou J."/>
            <person name="Xu C."/>
            <person name="Bowers J.E."/>
            <person name="Van der Hulst R."/>
            <person name="Ayyampalayam S."/>
            <person name="Mercati F."/>
            <person name="Riccardi P."/>
            <person name="McKain M.R."/>
            <person name="Kakrana A."/>
            <person name="Tang H."/>
            <person name="Ray J."/>
            <person name="Groenendijk J."/>
            <person name="Arikit S."/>
            <person name="Mathioni S.M."/>
            <person name="Nakano M."/>
            <person name="Shan H."/>
            <person name="Telgmann-Rauber A."/>
            <person name="Kanno A."/>
            <person name="Yue Z."/>
            <person name="Chen H."/>
            <person name="Li W."/>
            <person name="Chen Y."/>
            <person name="Xu X."/>
            <person name="Zhang Y."/>
            <person name="Luo S."/>
            <person name="Chen H."/>
            <person name="Gao J."/>
            <person name="Mao Z."/>
            <person name="Pires J.C."/>
            <person name="Luo M."/>
            <person name="Kudrna D."/>
            <person name="Wing R.A."/>
            <person name="Meyers B.C."/>
            <person name="Yi K."/>
            <person name="Kong H."/>
            <person name="Lavrijsen P."/>
            <person name="Sunseri F."/>
            <person name="Falavigna A."/>
            <person name="Ye Y."/>
            <person name="Leebens-Mack J.H."/>
            <person name="Chen G."/>
        </authorList>
    </citation>
    <scope>NUCLEOTIDE SEQUENCE [LARGE SCALE GENOMIC DNA]</scope>
    <source>
        <strain evidence="3">cv. DH0086</strain>
    </source>
</reference>
<keyword evidence="3" id="KW-1185">Reference proteome</keyword>
<proteinExistence type="predicted"/>
<sequence>MDQTGVPTEMLSLNSTVKIKFRNTATFFGVHVSSTPLELYYDDLKVASGQMKEFYESRKSGRVVSVSVSGTQIPLYGGGSSLNSGPTENGAPVAVPLDLTFAIRARAHVLGKLVKSKFYRHVHCTLHLRGKRLGKPVAGIKKACEYRD</sequence>
<dbReference type="Pfam" id="PF03168">
    <property type="entry name" value="LEA_2"/>
    <property type="match status" value="1"/>
</dbReference>
<dbReference type="OMA" id="SKRTHHT"/>
<organism evidence="2 3">
    <name type="scientific">Asparagus officinalis</name>
    <name type="common">Garden asparagus</name>
    <dbReference type="NCBI Taxonomy" id="4686"/>
    <lineage>
        <taxon>Eukaryota</taxon>
        <taxon>Viridiplantae</taxon>
        <taxon>Streptophyta</taxon>
        <taxon>Embryophyta</taxon>
        <taxon>Tracheophyta</taxon>
        <taxon>Spermatophyta</taxon>
        <taxon>Magnoliopsida</taxon>
        <taxon>Liliopsida</taxon>
        <taxon>Asparagales</taxon>
        <taxon>Asparagaceae</taxon>
        <taxon>Asparagoideae</taxon>
        <taxon>Asparagus</taxon>
    </lineage>
</organism>
<evidence type="ECO:0000313" key="3">
    <source>
        <dbReference type="Proteomes" id="UP000243459"/>
    </source>
</evidence>
<dbReference type="AlphaFoldDB" id="A0A5P1E0P8"/>
<dbReference type="Proteomes" id="UP000243459">
    <property type="component" value="Chromosome 10"/>
</dbReference>
<dbReference type="InterPro" id="IPR004864">
    <property type="entry name" value="LEA_2"/>
</dbReference>